<feature type="compositionally biased region" description="Low complexity" evidence="1">
    <location>
        <begin position="58"/>
        <end position="70"/>
    </location>
</feature>
<dbReference type="PROSITE" id="PS51782">
    <property type="entry name" value="LYSM"/>
    <property type="match status" value="1"/>
</dbReference>
<dbReference type="AlphaFoldDB" id="A0A853CN37"/>
<dbReference type="InterPro" id="IPR036779">
    <property type="entry name" value="LysM_dom_sf"/>
</dbReference>
<evidence type="ECO:0000313" key="3">
    <source>
        <dbReference type="EMBL" id="NYJ21872.1"/>
    </source>
</evidence>
<feature type="domain" description="LysM" evidence="2">
    <location>
        <begin position="245"/>
        <end position="293"/>
    </location>
</feature>
<gene>
    <name evidence="3" type="ORF">HNR13_000159</name>
</gene>
<reference evidence="3 4" key="1">
    <citation type="submission" date="2020-07" db="EMBL/GenBank/DDBJ databases">
        <title>Sequencing the genomes of 1000 actinobacteria strains.</title>
        <authorList>
            <person name="Klenk H.-P."/>
        </authorList>
    </citation>
    <scope>NUCLEOTIDE SEQUENCE [LARGE SCALE GENOMIC DNA]</scope>
    <source>
        <strain evidence="3 4">DSM 15165</strain>
    </source>
</reference>
<evidence type="ECO:0000259" key="2">
    <source>
        <dbReference type="PROSITE" id="PS51782"/>
    </source>
</evidence>
<dbReference type="EMBL" id="JACCFL010000001">
    <property type="protein sequence ID" value="NYJ21872.1"/>
    <property type="molecule type" value="Genomic_DNA"/>
</dbReference>
<accession>A0A853CN37</accession>
<proteinExistence type="predicted"/>
<sequence>MPNRIIRRRAAAAAVAAATVVALLAGCALFAGGGRPGGAPTHGRTPKPTSTPMADARSLGTATPTATPTPTSTPVPPPTLTPVPAGTVVAEANVASPKGSIHFHYRVVSNGDNTYSAQYSNFTSTVPVPVSVTFIEVPPSVGDGLTYHGVGDHALGGPTSSTAPASTALLAGTGQPSYLAALVTYSSAASFDGVPQELGPNKVLAVDTVRWSVPVRQTNVHPADAGARPNATGTVTARTASGAPKRYEVAAGDTTTSVADRFGIPVEWLLWLNPDLPGDGGNQYLLASTALNLDPDSL</sequence>
<protein>
    <submittedName>
        <fullName evidence="3">LysM repeat protein</fullName>
    </submittedName>
</protein>
<dbReference type="Gene3D" id="3.10.350.10">
    <property type="entry name" value="LysM domain"/>
    <property type="match status" value="1"/>
</dbReference>
<dbReference type="InterPro" id="IPR018392">
    <property type="entry name" value="LysM"/>
</dbReference>
<dbReference type="Proteomes" id="UP000578352">
    <property type="component" value="Unassembled WGS sequence"/>
</dbReference>
<comment type="caution">
    <text evidence="3">The sequence shown here is derived from an EMBL/GenBank/DDBJ whole genome shotgun (WGS) entry which is preliminary data.</text>
</comment>
<evidence type="ECO:0000313" key="4">
    <source>
        <dbReference type="Proteomes" id="UP000578352"/>
    </source>
</evidence>
<feature type="compositionally biased region" description="Pro residues" evidence="1">
    <location>
        <begin position="71"/>
        <end position="81"/>
    </location>
</feature>
<name>A0A853CN37_9MICO</name>
<organism evidence="3 4">
    <name type="scientific">Leifsonia shinshuensis</name>
    <dbReference type="NCBI Taxonomy" id="150026"/>
    <lineage>
        <taxon>Bacteria</taxon>
        <taxon>Bacillati</taxon>
        <taxon>Actinomycetota</taxon>
        <taxon>Actinomycetes</taxon>
        <taxon>Micrococcales</taxon>
        <taxon>Microbacteriaceae</taxon>
        <taxon>Leifsonia</taxon>
    </lineage>
</organism>
<dbReference type="RefSeq" id="WP_343063386.1">
    <property type="nucleotide sequence ID" value="NZ_BAABEH010000001.1"/>
</dbReference>
<feature type="region of interest" description="Disordered" evidence="1">
    <location>
        <begin position="34"/>
        <end position="81"/>
    </location>
</feature>
<evidence type="ECO:0000256" key="1">
    <source>
        <dbReference type="SAM" id="MobiDB-lite"/>
    </source>
</evidence>
<dbReference type="CDD" id="cd00118">
    <property type="entry name" value="LysM"/>
    <property type="match status" value="1"/>
</dbReference>
<dbReference type="PROSITE" id="PS51257">
    <property type="entry name" value="PROKAR_LIPOPROTEIN"/>
    <property type="match status" value="1"/>
</dbReference>